<dbReference type="EMBL" id="FRFG01000003">
    <property type="protein sequence ID" value="SHO54463.1"/>
    <property type="molecule type" value="Genomic_DNA"/>
</dbReference>
<dbReference type="SUPFAM" id="SSF81342">
    <property type="entry name" value="Transmembrane di-heme cytochromes"/>
    <property type="match status" value="1"/>
</dbReference>
<evidence type="ECO:0000256" key="5">
    <source>
        <dbReference type="ARBA" id="ARBA00023136"/>
    </source>
</evidence>
<keyword evidence="9" id="KW-1185">Reference proteome</keyword>
<keyword evidence="2" id="KW-1003">Cell membrane</keyword>
<keyword evidence="5 6" id="KW-0472">Membrane</keyword>
<feature type="transmembrane region" description="Helical" evidence="6">
    <location>
        <begin position="95"/>
        <end position="115"/>
    </location>
</feature>
<protein>
    <recommendedName>
        <fullName evidence="7">Cytochrome b561 bacterial/Ni-hydrogenase domain-containing protein</fullName>
    </recommendedName>
</protein>
<dbReference type="OrthoDB" id="196472at2"/>
<evidence type="ECO:0000256" key="4">
    <source>
        <dbReference type="ARBA" id="ARBA00022989"/>
    </source>
</evidence>
<dbReference type="GO" id="GO:0009055">
    <property type="term" value="F:electron transfer activity"/>
    <property type="evidence" value="ECO:0007669"/>
    <property type="project" value="InterPro"/>
</dbReference>
<evidence type="ECO:0000256" key="2">
    <source>
        <dbReference type="ARBA" id="ARBA00022475"/>
    </source>
</evidence>
<keyword evidence="3 6" id="KW-0812">Transmembrane</keyword>
<evidence type="ECO:0000256" key="1">
    <source>
        <dbReference type="ARBA" id="ARBA00004651"/>
    </source>
</evidence>
<dbReference type="InterPro" id="IPR011577">
    <property type="entry name" value="Cyt_b561_bac/Ni-Hgenase"/>
</dbReference>
<dbReference type="GO" id="GO:0020037">
    <property type="term" value="F:heme binding"/>
    <property type="evidence" value="ECO:0007669"/>
    <property type="project" value="TreeGrafter"/>
</dbReference>
<dbReference type="PANTHER" id="PTHR30485:SF2">
    <property type="entry name" value="BLL0597 PROTEIN"/>
    <property type="match status" value="1"/>
</dbReference>
<keyword evidence="4 6" id="KW-1133">Transmembrane helix</keyword>
<dbReference type="InterPro" id="IPR051542">
    <property type="entry name" value="Hydrogenase_cytochrome"/>
</dbReference>
<evidence type="ECO:0000313" key="9">
    <source>
        <dbReference type="Proteomes" id="UP000184600"/>
    </source>
</evidence>
<gene>
    <name evidence="8" type="ORF">VQ7734_00177</name>
</gene>
<feature type="transmembrane region" description="Helical" evidence="6">
    <location>
        <begin position="39"/>
        <end position="58"/>
    </location>
</feature>
<feature type="transmembrane region" description="Helical" evidence="6">
    <location>
        <begin position="10"/>
        <end position="27"/>
    </location>
</feature>
<evidence type="ECO:0000259" key="7">
    <source>
        <dbReference type="Pfam" id="PF01292"/>
    </source>
</evidence>
<dbReference type="GO" id="GO:0022904">
    <property type="term" value="P:respiratory electron transport chain"/>
    <property type="evidence" value="ECO:0007669"/>
    <property type="project" value="InterPro"/>
</dbReference>
<dbReference type="GO" id="GO:0005886">
    <property type="term" value="C:plasma membrane"/>
    <property type="evidence" value="ECO:0007669"/>
    <property type="project" value="UniProtKB-SubCell"/>
</dbReference>
<organism evidence="8 9">
    <name type="scientific">Vibrio quintilis</name>
    <dbReference type="NCBI Taxonomy" id="1117707"/>
    <lineage>
        <taxon>Bacteria</taxon>
        <taxon>Pseudomonadati</taxon>
        <taxon>Pseudomonadota</taxon>
        <taxon>Gammaproteobacteria</taxon>
        <taxon>Vibrionales</taxon>
        <taxon>Vibrionaceae</taxon>
        <taxon>Vibrio</taxon>
    </lineage>
</organism>
<dbReference type="Gene3D" id="1.20.950.20">
    <property type="entry name" value="Transmembrane di-heme cytochromes, Chain C"/>
    <property type="match status" value="1"/>
</dbReference>
<feature type="domain" description="Cytochrome b561 bacterial/Ni-hydrogenase" evidence="7">
    <location>
        <begin position="7"/>
        <end position="166"/>
    </location>
</feature>
<evidence type="ECO:0000256" key="6">
    <source>
        <dbReference type="SAM" id="Phobius"/>
    </source>
</evidence>
<proteinExistence type="predicted"/>
<accession>A0A1M7YPA6</accession>
<dbReference type="AlphaFoldDB" id="A0A1M7YPA6"/>
<dbReference type="RefSeq" id="WP_073579374.1">
    <property type="nucleotide sequence ID" value="NZ_AP024898.1"/>
</dbReference>
<dbReference type="Proteomes" id="UP000184600">
    <property type="component" value="Unassembled WGS sequence"/>
</dbReference>
<reference evidence="9" key="1">
    <citation type="submission" date="2016-12" db="EMBL/GenBank/DDBJ databases">
        <authorList>
            <person name="Rodrigo-Torres L."/>
            <person name="Arahal R.D."/>
            <person name="Lucena T."/>
        </authorList>
    </citation>
    <scope>NUCLEOTIDE SEQUENCE [LARGE SCALE GENOMIC DNA]</scope>
</reference>
<dbReference type="Pfam" id="PF01292">
    <property type="entry name" value="Ni_hydr_CYTB"/>
    <property type="match status" value="1"/>
</dbReference>
<sequence length="174" mass="20314">MTSKAYRWDIFVRMTHWMTAILFLSNYFLTEEGGDLHRWFGYVVMVVICLRLLWGVVVKSPARLSAFKPSVKLASQHLREVLKTRQDHHEGHNPAGAVMIWALWSCLLLTGLTGWATQWDIFTGQSWLEETHEFFANLTMIAVAIHISAVVFMTHWTNHNYIRPMLLQRSKRNK</sequence>
<comment type="subcellular location">
    <subcellularLocation>
        <location evidence="1">Cell membrane</location>
        <topology evidence="1">Multi-pass membrane protein</topology>
    </subcellularLocation>
</comment>
<feature type="transmembrane region" description="Helical" evidence="6">
    <location>
        <begin position="135"/>
        <end position="156"/>
    </location>
</feature>
<dbReference type="STRING" id="1117707.VQ7734_00177"/>
<dbReference type="InterPro" id="IPR016174">
    <property type="entry name" value="Di-haem_cyt_TM"/>
</dbReference>
<evidence type="ECO:0000313" key="8">
    <source>
        <dbReference type="EMBL" id="SHO54463.1"/>
    </source>
</evidence>
<name>A0A1M7YPA6_9VIBR</name>
<evidence type="ECO:0000256" key="3">
    <source>
        <dbReference type="ARBA" id="ARBA00022692"/>
    </source>
</evidence>
<dbReference type="PANTHER" id="PTHR30485">
    <property type="entry name" value="NI/FE-HYDROGENASE 1 B-TYPE CYTOCHROME SUBUNIT"/>
    <property type="match status" value="1"/>
</dbReference>